<dbReference type="InterPro" id="IPR005218">
    <property type="entry name" value="Diacylglycerol/lipid_kinase"/>
</dbReference>
<evidence type="ECO:0000256" key="6">
    <source>
        <dbReference type="ARBA" id="ARBA00022777"/>
    </source>
</evidence>
<dbReference type="GeneID" id="82256397"/>
<evidence type="ECO:0000256" key="4">
    <source>
        <dbReference type="ARBA" id="ARBA00022723"/>
    </source>
</evidence>
<evidence type="ECO:0000256" key="7">
    <source>
        <dbReference type="ARBA" id="ARBA00022840"/>
    </source>
</evidence>
<organism evidence="13 15">
    <name type="scientific">Myroides marinus</name>
    <dbReference type="NCBI Taxonomy" id="703342"/>
    <lineage>
        <taxon>Bacteria</taxon>
        <taxon>Pseudomonadati</taxon>
        <taxon>Bacteroidota</taxon>
        <taxon>Flavobacteriia</taxon>
        <taxon>Flavobacteriales</taxon>
        <taxon>Flavobacteriaceae</taxon>
        <taxon>Myroides</taxon>
    </lineage>
</organism>
<keyword evidence="15" id="KW-1185">Reference proteome</keyword>
<keyword evidence="8" id="KW-0460">Magnesium</keyword>
<dbReference type="PANTHER" id="PTHR12358:SF106">
    <property type="entry name" value="LIPID KINASE YEGS"/>
    <property type="match status" value="1"/>
</dbReference>
<evidence type="ECO:0000256" key="2">
    <source>
        <dbReference type="ARBA" id="ARBA00022516"/>
    </source>
</evidence>
<protein>
    <submittedName>
        <fullName evidence="13 14">Lipid kinase</fullName>
    </submittedName>
</protein>
<keyword evidence="4" id="KW-0479">Metal-binding</keyword>
<reference evidence="13 15" key="1">
    <citation type="submission" date="2016-01" db="EMBL/GenBank/DDBJ databases">
        <title>Whole genome sequencing of Myroides marinus L41.</title>
        <authorList>
            <person name="Hong K.W."/>
        </authorList>
    </citation>
    <scope>NUCLEOTIDE SEQUENCE [LARGE SCALE GENOMIC DNA]</scope>
    <source>
        <strain evidence="13 15">L41</strain>
    </source>
</reference>
<keyword evidence="11" id="KW-1208">Phospholipid metabolism</keyword>
<dbReference type="Pfam" id="PF00781">
    <property type="entry name" value="DAGK_cat"/>
    <property type="match status" value="1"/>
</dbReference>
<dbReference type="Proteomes" id="UP000076630">
    <property type="component" value="Unassembled WGS sequence"/>
</dbReference>
<evidence type="ECO:0000256" key="3">
    <source>
        <dbReference type="ARBA" id="ARBA00022679"/>
    </source>
</evidence>
<dbReference type="OrthoDB" id="9786026at2"/>
<keyword evidence="9" id="KW-0443">Lipid metabolism</keyword>
<sequence length="292" mass="32742">MKKIYFIVNPISGKGKHSITLEYIKSFFDESKYDIHVLNSTYKRHAITLTQEALDANADIIVACGGDGTIHEVATQVVDKNVLFGIVPVGSGNGLASNLSIPKDIEQAIIRVRDGQVLKMDVGVVNGEYFFSNMGFGIDATIIDNYEKSGKRKLGAYIKAALNSAQHYTAKKMYVTYKGQTKEVNPLLLFISNSNEMGYNMSLTPKASLTDGLLDYLMVPKINIFKQLTFGLYVLLKKTEKFRKTDYVQTDHITVEIVGEQKNGFQMDGEYYEYDTNKFEIKMVKGGLQVLY</sequence>
<dbReference type="SUPFAM" id="SSF111331">
    <property type="entry name" value="NAD kinase/diacylglycerol kinase-like"/>
    <property type="match status" value="1"/>
</dbReference>
<evidence type="ECO:0000256" key="10">
    <source>
        <dbReference type="ARBA" id="ARBA00023209"/>
    </source>
</evidence>
<dbReference type="SMART" id="SM00046">
    <property type="entry name" value="DAGKc"/>
    <property type="match status" value="1"/>
</dbReference>
<dbReference type="EMBL" id="FNYS01000003">
    <property type="protein sequence ID" value="SEI72814.1"/>
    <property type="molecule type" value="Genomic_DNA"/>
</dbReference>
<feature type="domain" description="DAGKc" evidence="12">
    <location>
        <begin position="1"/>
        <end position="129"/>
    </location>
</feature>
<dbReference type="Proteomes" id="UP000183077">
    <property type="component" value="Unassembled WGS sequence"/>
</dbReference>
<dbReference type="GO" id="GO:0005886">
    <property type="term" value="C:plasma membrane"/>
    <property type="evidence" value="ECO:0007669"/>
    <property type="project" value="TreeGrafter"/>
</dbReference>
<reference evidence="14 16" key="2">
    <citation type="submission" date="2016-10" db="EMBL/GenBank/DDBJ databases">
        <authorList>
            <person name="de Groot N.N."/>
        </authorList>
    </citation>
    <scope>NUCLEOTIDE SEQUENCE [LARGE SCALE GENOMIC DNA]</scope>
    <source>
        <strain evidence="14 16">DSM 23048</strain>
    </source>
</reference>
<dbReference type="Gene3D" id="3.40.50.10330">
    <property type="entry name" value="Probable inorganic polyphosphate/atp-NAD kinase, domain 1"/>
    <property type="match status" value="1"/>
</dbReference>
<dbReference type="GO" id="GO:0046872">
    <property type="term" value="F:metal ion binding"/>
    <property type="evidence" value="ECO:0007669"/>
    <property type="project" value="UniProtKB-KW"/>
</dbReference>
<keyword evidence="3" id="KW-0808">Transferase</keyword>
<evidence type="ECO:0000259" key="12">
    <source>
        <dbReference type="PROSITE" id="PS50146"/>
    </source>
</evidence>
<evidence type="ECO:0000256" key="11">
    <source>
        <dbReference type="ARBA" id="ARBA00023264"/>
    </source>
</evidence>
<keyword evidence="10" id="KW-0594">Phospholipid biosynthesis</keyword>
<dbReference type="Pfam" id="PF19279">
    <property type="entry name" value="YegS_C"/>
    <property type="match status" value="1"/>
</dbReference>
<evidence type="ECO:0000313" key="16">
    <source>
        <dbReference type="Proteomes" id="UP000183077"/>
    </source>
</evidence>
<dbReference type="AlphaFoldDB" id="A0A161SN93"/>
<dbReference type="InterPro" id="IPR001206">
    <property type="entry name" value="Diacylglycerol_kinase_cat_dom"/>
</dbReference>
<keyword evidence="7" id="KW-0067">ATP-binding</keyword>
<dbReference type="InterPro" id="IPR017438">
    <property type="entry name" value="ATP-NAD_kinase_N"/>
</dbReference>
<name>A0A161SN93_9FLAO</name>
<dbReference type="Gene3D" id="2.60.200.40">
    <property type="match status" value="1"/>
</dbReference>
<keyword evidence="6 13" id="KW-0418">Kinase</keyword>
<keyword evidence="5" id="KW-0547">Nucleotide-binding</keyword>
<dbReference type="RefSeq" id="WP_038986695.1">
    <property type="nucleotide sequence ID" value="NZ_FNYS01000003.1"/>
</dbReference>
<comment type="cofactor">
    <cofactor evidence="1">
        <name>Mg(2+)</name>
        <dbReference type="ChEBI" id="CHEBI:18420"/>
    </cofactor>
</comment>
<accession>A0A161SN93</accession>
<dbReference type="GO" id="GO:0008654">
    <property type="term" value="P:phospholipid biosynthetic process"/>
    <property type="evidence" value="ECO:0007669"/>
    <property type="project" value="UniProtKB-KW"/>
</dbReference>
<dbReference type="InterPro" id="IPR045540">
    <property type="entry name" value="YegS/DAGK_C"/>
</dbReference>
<evidence type="ECO:0000313" key="15">
    <source>
        <dbReference type="Proteomes" id="UP000076630"/>
    </source>
</evidence>
<dbReference type="InterPro" id="IPR016064">
    <property type="entry name" value="NAD/diacylglycerol_kinase_sf"/>
</dbReference>
<gene>
    <name evidence="13" type="ORF">AV926_02525</name>
    <name evidence="14" type="ORF">SAMN04488018_103271</name>
</gene>
<dbReference type="PANTHER" id="PTHR12358">
    <property type="entry name" value="SPHINGOSINE KINASE"/>
    <property type="match status" value="1"/>
</dbReference>
<keyword evidence="2" id="KW-0444">Lipid biosynthesis</keyword>
<dbReference type="NCBIfam" id="TIGR00147">
    <property type="entry name" value="YegS/Rv2252/BmrU family lipid kinase"/>
    <property type="match status" value="1"/>
</dbReference>
<proteinExistence type="predicted"/>
<evidence type="ECO:0000256" key="5">
    <source>
        <dbReference type="ARBA" id="ARBA00022741"/>
    </source>
</evidence>
<dbReference type="GO" id="GO:0016301">
    <property type="term" value="F:kinase activity"/>
    <property type="evidence" value="ECO:0007669"/>
    <property type="project" value="UniProtKB-KW"/>
</dbReference>
<evidence type="ECO:0000256" key="1">
    <source>
        <dbReference type="ARBA" id="ARBA00001946"/>
    </source>
</evidence>
<evidence type="ECO:0000313" key="14">
    <source>
        <dbReference type="EMBL" id="SEI72814.1"/>
    </source>
</evidence>
<dbReference type="InterPro" id="IPR050187">
    <property type="entry name" value="Lipid_Phosphate_FormReg"/>
</dbReference>
<evidence type="ECO:0000256" key="8">
    <source>
        <dbReference type="ARBA" id="ARBA00022842"/>
    </source>
</evidence>
<dbReference type="EMBL" id="LQNU01000002">
    <property type="protein sequence ID" value="KZE84867.1"/>
    <property type="molecule type" value="Genomic_DNA"/>
</dbReference>
<dbReference type="PROSITE" id="PS50146">
    <property type="entry name" value="DAGK"/>
    <property type="match status" value="1"/>
</dbReference>
<evidence type="ECO:0000256" key="9">
    <source>
        <dbReference type="ARBA" id="ARBA00023098"/>
    </source>
</evidence>
<evidence type="ECO:0000313" key="13">
    <source>
        <dbReference type="EMBL" id="KZE84867.1"/>
    </source>
</evidence>
<dbReference type="GO" id="GO:0005524">
    <property type="term" value="F:ATP binding"/>
    <property type="evidence" value="ECO:0007669"/>
    <property type="project" value="UniProtKB-KW"/>
</dbReference>